<dbReference type="InterPro" id="IPR001841">
    <property type="entry name" value="Znf_RING"/>
</dbReference>
<feature type="domain" description="PDZ" evidence="8">
    <location>
        <begin position="350"/>
        <end position="419"/>
    </location>
</feature>
<dbReference type="SMART" id="SM00184">
    <property type="entry name" value="RING"/>
    <property type="match status" value="1"/>
</dbReference>
<dbReference type="SUPFAM" id="SSF57850">
    <property type="entry name" value="RING/U-box"/>
    <property type="match status" value="1"/>
</dbReference>
<dbReference type="GO" id="GO:0016567">
    <property type="term" value="P:protein ubiquitination"/>
    <property type="evidence" value="ECO:0007669"/>
    <property type="project" value="TreeGrafter"/>
</dbReference>
<dbReference type="AlphaFoldDB" id="A0AAR2L528"/>
<feature type="region of interest" description="Disordered" evidence="6">
    <location>
        <begin position="479"/>
        <end position="555"/>
    </location>
</feature>
<keyword evidence="2 5" id="KW-0863">Zinc-finger</keyword>
<evidence type="ECO:0000256" key="2">
    <source>
        <dbReference type="ARBA" id="ARBA00022771"/>
    </source>
</evidence>
<feature type="compositionally biased region" description="Basic and acidic residues" evidence="6">
    <location>
        <begin position="118"/>
        <end position="138"/>
    </location>
</feature>
<evidence type="ECO:0000256" key="3">
    <source>
        <dbReference type="ARBA" id="ARBA00022833"/>
    </source>
</evidence>
<dbReference type="InterPro" id="IPR013083">
    <property type="entry name" value="Znf_RING/FYVE/PHD"/>
</dbReference>
<dbReference type="InterPro" id="IPR036034">
    <property type="entry name" value="PDZ_sf"/>
</dbReference>
<gene>
    <name evidence="9" type="primary">PDZRN4</name>
</gene>
<dbReference type="Gene3D" id="3.30.40.10">
    <property type="entry name" value="Zinc/RING finger domain, C3HC4 (zinc finger)"/>
    <property type="match status" value="1"/>
</dbReference>
<dbReference type="InterPro" id="IPR051971">
    <property type="entry name" value="E3_ubiquitin-PDZ_ligase"/>
</dbReference>
<evidence type="ECO:0000256" key="5">
    <source>
        <dbReference type="PROSITE-ProRule" id="PRU00175"/>
    </source>
</evidence>
<dbReference type="Proteomes" id="UP001501920">
    <property type="component" value="Chromosome 9"/>
</dbReference>
<proteinExistence type="predicted"/>
<dbReference type="PANTHER" id="PTHR15545:SF5">
    <property type="entry name" value="E3 UBIQUITIN-PROTEIN LIGASE PDZRN3"/>
    <property type="match status" value="1"/>
</dbReference>
<keyword evidence="1" id="KW-0479">Metal-binding</keyword>
<dbReference type="InterPro" id="IPR001478">
    <property type="entry name" value="PDZ"/>
</dbReference>
<feature type="domain" description="RING-type" evidence="7">
    <location>
        <begin position="18"/>
        <end position="54"/>
    </location>
</feature>
<dbReference type="SUPFAM" id="SSF50156">
    <property type="entry name" value="PDZ domain-like"/>
    <property type="match status" value="2"/>
</dbReference>
<reference evidence="9 10" key="1">
    <citation type="submission" date="2020-10" db="EMBL/GenBank/DDBJ databases">
        <title>Pygocentrus nattereri (red-bellied piranha) genome, fPygNat1, primary haplotype.</title>
        <authorList>
            <person name="Myers G."/>
            <person name="Meyer A."/>
            <person name="Karagic N."/>
            <person name="Pippel M."/>
            <person name="Winkler S."/>
            <person name="Tracey A."/>
            <person name="Wood J."/>
            <person name="Formenti G."/>
            <person name="Howe K."/>
            <person name="Fedrigo O."/>
            <person name="Jarvis E.D."/>
        </authorList>
    </citation>
    <scope>NUCLEOTIDE SEQUENCE [LARGE SCALE GENOMIC DNA]</scope>
</reference>
<feature type="domain" description="PDZ" evidence="8">
    <location>
        <begin position="186"/>
        <end position="271"/>
    </location>
</feature>
<feature type="compositionally biased region" description="Basic and acidic residues" evidence="6">
    <location>
        <begin position="84"/>
        <end position="94"/>
    </location>
</feature>
<feature type="region of interest" description="Disordered" evidence="6">
    <location>
        <begin position="84"/>
        <end position="138"/>
    </location>
</feature>
<keyword evidence="4" id="KW-0175">Coiled coil</keyword>
<dbReference type="Pfam" id="PF13923">
    <property type="entry name" value="zf-C3HC4_2"/>
    <property type="match status" value="1"/>
</dbReference>
<protein>
    <recommendedName>
        <fullName evidence="11">PDZ domain containing ring finger 4</fullName>
    </recommendedName>
</protein>
<dbReference type="GeneTree" id="ENSGT00950000183062"/>
<reference evidence="9" key="3">
    <citation type="submission" date="2025-09" db="UniProtKB">
        <authorList>
            <consortium name="Ensembl"/>
        </authorList>
    </citation>
    <scope>IDENTIFICATION</scope>
</reference>
<feature type="compositionally biased region" description="Polar residues" evidence="6">
    <location>
        <begin position="648"/>
        <end position="662"/>
    </location>
</feature>
<dbReference type="GO" id="GO:0061630">
    <property type="term" value="F:ubiquitin protein ligase activity"/>
    <property type="evidence" value="ECO:0007669"/>
    <property type="project" value="TreeGrafter"/>
</dbReference>
<dbReference type="FunFam" id="2.30.42.10:FF:000133">
    <property type="entry name" value="PDZ domain containing ring finger 4"/>
    <property type="match status" value="1"/>
</dbReference>
<feature type="compositionally biased region" description="Basic and acidic residues" evidence="6">
    <location>
        <begin position="493"/>
        <end position="511"/>
    </location>
</feature>
<evidence type="ECO:0000256" key="4">
    <source>
        <dbReference type="ARBA" id="ARBA00023054"/>
    </source>
</evidence>
<dbReference type="Pfam" id="PF00595">
    <property type="entry name" value="PDZ"/>
    <property type="match status" value="2"/>
</dbReference>
<feature type="compositionally biased region" description="Basic and acidic residues" evidence="6">
    <location>
        <begin position="744"/>
        <end position="756"/>
    </location>
</feature>
<dbReference type="PROSITE" id="PS50089">
    <property type="entry name" value="ZF_RING_2"/>
    <property type="match status" value="1"/>
</dbReference>
<dbReference type="Ensembl" id="ENSPNAT00000050444.1">
    <property type="protein sequence ID" value="ENSPNAP00000069466.1"/>
    <property type="gene ID" value="ENSPNAG00000029378.2"/>
</dbReference>
<evidence type="ECO:0008006" key="11">
    <source>
        <dbReference type="Google" id="ProtNLM"/>
    </source>
</evidence>
<dbReference type="FunFam" id="2.30.42.10:FF:000028">
    <property type="entry name" value="PDZ domain containing ring finger 4"/>
    <property type="match status" value="1"/>
</dbReference>
<dbReference type="InterPro" id="IPR017907">
    <property type="entry name" value="Znf_RING_CS"/>
</dbReference>
<reference evidence="9" key="2">
    <citation type="submission" date="2025-08" db="UniProtKB">
        <authorList>
            <consortium name="Ensembl"/>
        </authorList>
    </citation>
    <scope>IDENTIFICATION</scope>
</reference>
<feature type="region of interest" description="Disordered" evidence="6">
    <location>
        <begin position="632"/>
        <end position="662"/>
    </location>
</feature>
<keyword evidence="10" id="KW-1185">Reference proteome</keyword>
<dbReference type="PROSITE" id="PS50106">
    <property type="entry name" value="PDZ"/>
    <property type="match status" value="2"/>
</dbReference>
<dbReference type="GO" id="GO:0008270">
    <property type="term" value="F:zinc ion binding"/>
    <property type="evidence" value="ECO:0007669"/>
    <property type="project" value="UniProtKB-KW"/>
</dbReference>
<organism evidence="9 10">
    <name type="scientific">Pygocentrus nattereri</name>
    <name type="common">Red-bellied piranha</name>
    <dbReference type="NCBI Taxonomy" id="42514"/>
    <lineage>
        <taxon>Eukaryota</taxon>
        <taxon>Metazoa</taxon>
        <taxon>Chordata</taxon>
        <taxon>Craniata</taxon>
        <taxon>Vertebrata</taxon>
        <taxon>Euteleostomi</taxon>
        <taxon>Actinopterygii</taxon>
        <taxon>Neopterygii</taxon>
        <taxon>Teleostei</taxon>
        <taxon>Ostariophysi</taxon>
        <taxon>Characiformes</taxon>
        <taxon>Characoidei</taxon>
        <taxon>Pygocentrus</taxon>
    </lineage>
</organism>
<dbReference type="GO" id="GO:0007528">
    <property type="term" value="P:neuromuscular junction development"/>
    <property type="evidence" value="ECO:0007669"/>
    <property type="project" value="TreeGrafter"/>
</dbReference>
<sequence length="961" mass="108118">MGFELDRFESPVDPDFLCQLCGKVLEEPLSTPCGHVFCAGCVTPWVSERSRCPLRCRRISADELNRVLALQNLVLKLAVKRRERDGAPKPRRLSDLSSVRRGVTRHGTGTSEQPARVEATRTQRGEREARRRAESASAREKRLQLAHLHRALHATARGQSGELRARTLSLSFSVTLSQGEETRRLTVNLYRASGSLGFSIIGGRSCEVNMSDGIYVSKIVENGPADRGGLQIHDRIIKANGKELSLATHDEAVEAFLMARDRVEVEILRRVAPSKTSVTPPSGARGVDSSTQTDVTLEHLKATANLTSCTTPLCTAMEDRYRSGYGSLYPSGFFEGMTKDSGREDLEFEEVHLQRVTYQDKLGLTLCCRTDDEEETGIYVSEIDPKSIAAKDGRVREGDRIVQINGVEVQNHEEALAVLSKGNARHVRLLLARLEVQDDEWLEEDSHGFLDDLHMGVLEQQPCQAMQFTASMLHQTVHEDGGTTDTATVLSNPHEKDSGVGRTDESTRNDESSEQENLADDHTSTSDTLPRSGKRCSYSQDIPGRESFLSADGGEISNIPDIECERFRELLELKCLVNENSPLMILGESARSFGNRINLDCEEQEIQMLNEELRNIELECLSIIRSHRLQQEVQRQQPSGDSSDQQSCTSKTSTGEGQRQYSITADVLEQIDSSSAYNTGESCRSSSLALELPSDIDLSRFMQNGGRGAVMHREKPITEASRLMLPPIQEMSPKKSLSTLTESEATKRAKEKEQRKGHLKSSPPLPAYRQIAHIPVHAQHYQSYMQLIQQKSAVEYGQSEVSLVSLCRTPQSTSKPKMEWKVKIRSDGTRYITKRPAREQLLRERALRIREERRGMTTDDDAASELKMGRYWSKEERKQHAVRAKEQRQRREFMKQSRTVSTTEQERRADDIIQLSHKKMMKKRNRKILDSWMTIQELLTHGSKSPDGTRLYNPLLSVTTV</sequence>
<keyword evidence="3" id="KW-0862">Zinc</keyword>
<dbReference type="PANTHER" id="PTHR15545">
    <property type="entry name" value="PDZ DOMAIN CONTAINING RING FINGER PROTEIN 3, 4"/>
    <property type="match status" value="1"/>
</dbReference>
<evidence type="ECO:0000259" key="7">
    <source>
        <dbReference type="PROSITE" id="PS50089"/>
    </source>
</evidence>
<evidence type="ECO:0000256" key="1">
    <source>
        <dbReference type="ARBA" id="ARBA00022723"/>
    </source>
</evidence>
<evidence type="ECO:0000259" key="8">
    <source>
        <dbReference type="PROSITE" id="PS50106"/>
    </source>
</evidence>
<dbReference type="Gene3D" id="2.30.42.10">
    <property type="match status" value="2"/>
</dbReference>
<dbReference type="CDD" id="cd06716">
    <property type="entry name" value="PDZ2-PDZRN4-like"/>
    <property type="match status" value="1"/>
</dbReference>
<feature type="compositionally biased region" description="Low complexity" evidence="6">
    <location>
        <begin position="634"/>
        <end position="647"/>
    </location>
</feature>
<dbReference type="SMART" id="SM00228">
    <property type="entry name" value="PDZ"/>
    <property type="match status" value="2"/>
</dbReference>
<evidence type="ECO:0000313" key="10">
    <source>
        <dbReference type="Proteomes" id="UP001501920"/>
    </source>
</evidence>
<dbReference type="PROSITE" id="PS00518">
    <property type="entry name" value="ZF_RING_1"/>
    <property type="match status" value="1"/>
</dbReference>
<name>A0AAR2L528_PYGNA</name>
<evidence type="ECO:0000313" key="9">
    <source>
        <dbReference type="Ensembl" id="ENSPNAP00000069466.1"/>
    </source>
</evidence>
<feature type="region of interest" description="Disordered" evidence="6">
    <location>
        <begin position="728"/>
        <end position="765"/>
    </location>
</feature>
<dbReference type="CDD" id="cd16719">
    <property type="entry name" value="RING-HC_LNX4"/>
    <property type="match status" value="1"/>
</dbReference>
<evidence type="ECO:0000256" key="6">
    <source>
        <dbReference type="SAM" id="MobiDB-lite"/>
    </source>
</evidence>
<accession>A0AAR2L528</accession>